<dbReference type="AlphaFoldDB" id="Q7X5J9"/>
<dbReference type="SUPFAM" id="SSF52833">
    <property type="entry name" value="Thioredoxin-like"/>
    <property type="match status" value="1"/>
</dbReference>
<organism evidence="1">
    <name type="scientific">Leuconostoc mesenteroides subsp. mesenteroides</name>
    <dbReference type="NCBI Taxonomy" id="33967"/>
    <lineage>
        <taxon>Bacteria</taxon>
        <taxon>Bacillati</taxon>
        <taxon>Bacillota</taxon>
        <taxon>Bacilli</taxon>
        <taxon>Lactobacillales</taxon>
        <taxon>Lactobacillaceae</taxon>
        <taxon>Leuconostoc</taxon>
    </lineage>
</organism>
<dbReference type="Pfam" id="PF20207">
    <property type="entry name" value="DUF6568"/>
    <property type="match status" value="1"/>
</dbReference>
<protein>
    <submittedName>
        <fullName evidence="1">MesC</fullName>
    </submittedName>
</protein>
<name>Q7X5J9_LEUMS</name>
<geneLocation type="plasmid" evidence="1">
    <name>pFR38</name>
</geneLocation>
<dbReference type="InterPro" id="IPR036249">
    <property type="entry name" value="Thioredoxin-like_sf"/>
</dbReference>
<dbReference type="InterPro" id="IPR046698">
    <property type="entry name" value="PedC-like"/>
</dbReference>
<evidence type="ECO:0000313" key="1">
    <source>
        <dbReference type="EMBL" id="AAP37396.1"/>
    </source>
</evidence>
<dbReference type="EMBL" id="AY286003">
    <property type="protein sequence ID" value="AAP37396.1"/>
    <property type="molecule type" value="Genomic_DNA"/>
</dbReference>
<reference evidence="1" key="1">
    <citation type="journal article" date="2004" name="FEMS Microbiol. Lett.">
        <title>Differences in mesentericin secretion systems from two Leuconostoc strains.</title>
        <authorList>
            <person name="Aucher W."/>
            <person name="Simonet V."/>
            <person name="Fremaux C."/>
            <person name="Dalet K."/>
            <person name="Simon L."/>
            <person name="Cenatiempo Y."/>
            <person name="Frere J."/>
            <person name="Berjeaud J.M."/>
        </authorList>
    </citation>
    <scope>NUCLEOTIDE SEQUENCE</scope>
    <source>
        <strain evidence="1">FR52</strain>
        <plasmid evidence="1">pFR38</plasmid>
    </source>
</reference>
<dbReference type="Gene3D" id="3.40.30.10">
    <property type="entry name" value="Glutaredoxin"/>
    <property type="match status" value="1"/>
</dbReference>
<keyword evidence="1" id="KW-0614">Plasmid</keyword>
<gene>
    <name evidence="1" type="primary">mesC</name>
</gene>
<sequence>MPDLNINEDLINNYQKLTNDIEIFHEISYIDFYNKMNNGKNSLIYLGKPTCPICVKFVPMLHDILAAKNMHIDYFNVDTFFENNSSDKINYINFFQTLNISQLPSLIFTLGDMNYQRLPIYTIKTPINAWITAINDK</sequence>
<dbReference type="CDD" id="cd02947">
    <property type="entry name" value="TRX_family"/>
    <property type="match status" value="1"/>
</dbReference>
<accession>Q7X5J9</accession>
<proteinExistence type="predicted"/>